<keyword evidence="2" id="KW-1185">Reference proteome</keyword>
<sequence>MHEPTNVNGDESHCELFNRFQILEKTKIKVQEANRKRGRKQGDFQIERRKNQSRKATSSLEKKIMYGKLINPLLLRNLNKLLLVVELKQAELAQSKRFSKNKLYRNVVREPQDVLEMDNEDL</sequence>
<gene>
    <name evidence="1" type="ORF">L2E82_38967</name>
</gene>
<organism evidence="1 2">
    <name type="scientific">Cichorium intybus</name>
    <name type="common">Chicory</name>
    <dbReference type="NCBI Taxonomy" id="13427"/>
    <lineage>
        <taxon>Eukaryota</taxon>
        <taxon>Viridiplantae</taxon>
        <taxon>Streptophyta</taxon>
        <taxon>Embryophyta</taxon>
        <taxon>Tracheophyta</taxon>
        <taxon>Spermatophyta</taxon>
        <taxon>Magnoliopsida</taxon>
        <taxon>eudicotyledons</taxon>
        <taxon>Gunneridae</taxon>
        <taxon>Pentapetalae</taxon>
        <taxon>asterids</taxon>
        <taxon>campanulids</taxon>
        <taxon>Asterales</taxon>
        <taxon>Asteraceae</taxon>
        <taxon>Cichorioideae</taxon>
        <taxon>Cichorieae</taxon>
        <taxon>Cichoriinae</taxon>
        <taxon>Cichorium</taxon>
    </lineage>
</organism>
<evidence type="ECO:0000313" key="2">
    <source>
        <dbReference type="Proteomes" id="UP001055811"/>
    </source>
</evidence>
<protein>
    <submittedName>
        <fullName evidence="1">Uncharacterized protein</fullName>
    </submittedName>
</protein>
<proteinExistence type="predicted"/>
<reference evidence="1 2" key="2">
    <citation type="journal article" date="2022" name="Mol. Ecol. Resour.">
        <title>The genomes of chicory, endive, great burdock and yacon provide insights into Asteraceae paleo-polyploidization history and plant inulin production.</title>
        <authorList>
            <person name="Fan W."/>
            <person name="Wang S."/>
            <person name="Wang H."/>
            <person name="Wang A."/>
            <person name="Jiang F."/>
            <person name="Liu H."/>
            <person name="Zhao H."/>
            <person name="Xu D."/>
            <person name="Zhang Y."/>
        </authorList>
    </citation>
    <scope>NUCLEOTIDE SEQUENCE [LARGE SCALE GENOMIC DNA]</scope>
    <source>
        <strain evidence="2">cv. Punajuju</strain>
        <tissue evidence="1">Leaves</tissue>
    </source>
</reference>
<accession>A0ACB9AHP9</accession>
<comment type="caution">
    <text evidence="1">The sequence shown here is derived from an EMBL/GenBank/DDBJ whole genome shotgun (WGS) entry which is preliminary data.</text>
</comment>
<reference evidence="2" key="1">
    <citation type="journal article" date="2022" name="Mol. Ecol. Resour.">
        <title>The genomes of chicory, endive, great burdock and yacon provide insights into Asteraceae palaeo-polyploidization history and plant inulin production.</title>
        <authorList>
            <person name="Fan W."/>
            <person name="Wang S."/>
            <person name="Wang H."/>
            <person name="Wang A."/>
            <person name="Jiang F."/>
            <person name="Liu H."/>
            <person name="Zhao H."/>
            <person name="Xu D."/>
            <person name="Zhang Y."/>
        </authorList>
    </citation>
    <scope>NUCLEOTIDE SEQUENCE [LARGE SCALE GENOMIC DNA]</scope>
    <source>
        <strain evidence="2">cv. Punajuju</strain>
    </source>
</reference>
<name>A0ACB9AHP9_CICIN</name>
<evidence type="ECO:0000313" key="1">
    <source>
        <dbReference type="EMBL" id="KAI3709208.1"/>
    </source>
</evidence>
<dbReference type="Proteomes" id="UP001055811">
    <property type="component" value="Linkage Group LG07"/>
</dbReference>
<dbReference type="EMBL" id="CM042015">
    <property type="protein sequence ID" value="KAI3709208.1"/>
    <property type="molecule type" value="Genomic_DNA"/>
</dbReference>